<comment type="caution">
    <text evidence="2">The sequence shown here is derived from an EMBL/GenBank/DDBJ whole genome shotgun (WGS) entry which is preliminary data.</text>
</comment>
<keyword evidence="1" id="KW-0732">Signal</keyword>
<dbReference type="OrthoDB" id="2303120at2759"/>
<proteinExistence type="predicted"/>
<dbReference type="EMBL" id="WTPW01000020">
    <property type="protein sequence ID" value="KAF0558595.1"/>
    <property type="molecule type" value="Genomic_DNA"/>
</dbReference>
<protein>
    <recommendedName>
        <fullName evidence="4">Secreted protein</fullName>
    </recommendedName>
</protein>
<accession>A0A8H4EV01</accession>
<keyword evidence="3" id="KW-1185">Reference proteome</keyword>
<gene>
    <name evidence="2" type="ORF">F8M41_008517</name>
</gene>
<feature type="signal peptide" evidence="1">
    <location>
        <begin position="1"/>
        <end position="25"/>
    </location>
</feature>
<feature type="chain" id="PRO_5034757469" description="Secreted protein" evidence="1">
    <location>
        <begin position="26"/>
        <end position="121"/>
    </location>
</feature>
<name>A0A8H4EV01_GIGMA</name>
<evidence type="ECO:0000313" key="2">
    <source>
        <dbReference type="EMBL" id="KAF0558595.1"/>
    </source>
</evidence>
<evidence type="ECO:0000256" key="1">
    <source>
        <dbReference type="SAM" id="SignalP"/>
    </source>
</evidence>
<dbReference type="AlphaFoldDB" id="A0A8H4EV01"/>
<organism evidence="2 3">
    <name type="scientific">Gigaspora margarita</name>
    <dbReference type="NCBI Taxonomy" id="4874"/>
    <lineage>
        <taxon>Eukaryota</taxon>
        <taxon>Fungi</taxon>
        <taxon>Fungi incertae sedis</taxon>
        <taxon>Mucoromycota</taxon>
        <taxon>Glomeromycotina</taxon>
        <taxon>Glomeromycetes</taxon>
        <taxon>Diversisporales</taxon>
        <taxon>Gigasporaceae</taxon>
        <taxon>Gigaspora</taxon>
    </lineage>
</organism>
<reference evidence="2 3" key="1">
    <citation type="journal article" date="2019" name="Environ. Microbiol.">
        <title>At the nexus of three kingdoms: the genome of the mycorrhizal fungus Gigaspora margarita provides insights into plant, endobacterial and fungal interactions.</title>
        <authorList>
            <person name="Venice F."/>
            <person name="Ghignone S."/>
            <person name="Salvioli di Fossalunga A."/>
            <person name="Amselem J."/>
            <person name="Novero M."/>
            <person name="Xianan X."/>
            <person name="Sedzielewska Toro K."/>
            <person name="Morin E."/>
            <person name="Lipzen A."/>
            <person name="Grigoriev I.V."/>
            <person name="Henrissat B."/>
            <person name="Martin F.M."/>
            <person name="Bonfante P."/>
        </authorList>
    </citation>
    <scope>NUCLEOTIDE SEQUENCE [LARGE SCALE GENOMIC DNA]</scope>
    <source>
        <strain evidence="2 3">BEG34</strain>
    </source>
</reference>
<dbReference type="Proteomes" id="UP000439903">
    <property type="component" value="Unassembled WGS sequence"/>
</dbReference>
<evidence type="ECO:0000313" key="3">
    <source>
        <dbReference type="Proteomes" id="UP000439903"/>
    </source>
</evidence>
<evidence type="ECO:0008006" key="4">
    <source>
        <dbReference type="Google" id="ProtNLM"/>
    </source>
</evidence>
<sequence>MKFQSIYLIAIFICVFITSFPTIEAYTADTELDMTLCSCRIWVEDSNQNRIAGDTDYHDCAYNQYGKNDHETINLQNGTYWVHAKVEGSARKQKVRGPYNDNTCFRIYGTVGFWDFDQVTC</sequence>